<proteinExistence type="predicted"/>
<protein>
    <submittedName>
        <fullName evidence="2">Uncharacterized protein</fullName>
    </submittedName>
</protein>
<reference evidence="2 3" key="1">
    <citation type="submission" date="2023-04" db="EMBL/GenBank/DDBJ databases">
        <title>Genome of Basidiobolus ranarum AG-B5.</title>
        <authorList>
            <person name="Stajich J.E."/>
            <person name="Carter-House D."/>
            <person name="Gryganskyi A."/>
        </authorList>
    </citation>
    <scope>NUCLEOTIDE SEQUENCE [LARGE SCALE GENOMIC DNA]</scope>
    <source>
        <strain evidence="2 3">AG-B5</strain>
    </source>
</reference>
<evidence type="ECO:0000256" key="1">
    <source>
        <dbReference type="SAM" id="SignalP"/>
    </source>
</evidence>
<feature type="signal peptide" evidence="1">
    <location>
        <begin position="1"/>
        <end position="19"/>
    </location>
</feature>
<dbReference type="Proteomes" id="UP001479436">
    <property type="component" value="Unassembled WGS sequence"/>
</dbReference>
<feature type="chain" id="PRO_5046462742" evidence="1">
    <location>
        <begin position="20"/>
        <end position="179"/>
    </location>
</feature>
<keyword evidence="1" id="KW-0732">Signal</keyword>
<keyword evidence="3" id="KW-1185">Reference proteome</keyword>
<organism evidence="2 3">
    <name type="scientific">Basidiobolus ranarum</name>
    <dbReference type="NCBI Taxonomy" id="34480"/>
    <lineage>
        <taxon>Eukaryota</taxon>
        <taxon>Fungi</taxon>
        <taxon>Fungi incertae sedis</taxon>
        <taxon>Zoopagomycota</taxon>
        <taxon>Entomophthoromycotina</taxon>
        <taxon>Basidiobolomycetes</taxon>
        <taxon>Basidiobolales</taxon>
        <taxon>Basidiobolaceae</taxon>
        <taxon>Basidiobolus</taxon>
    </lineage>
</organism>
<gene>
    <name evidence="2" type="ORF">K7432_014517</name>
</gene>
<comment type="caution">
    <text evidence="2">The sequence shown here is derived from an EMBL/GenBank/DDBJ whole genome shotgun (WGS) entry which is preliminary data.</text>
</comment>
<evidence type="ECO:0000313" key="2">
    <source>
        <dbReference type="EMBL" id="KAK9688111.1"/>
    </source>
</evidence>
<dbReference type="EMBL" id="JASJQH010008549">
    <property type="protein sequence ID" value="KAK9688111.1"/>
    <property type="molecule type" value="Genomic_DNA"/>
</dbReference>
<name>A0ABR2VPF4_9FUNG</name>
<evidence type="ECO:0000313" key="3">
    <source>
        <dbReference type="Proteomes" id="UP001479436"/>
    </source>
</evidence>
<sequence length="179" mass="20344">MIKFLISAYLLWVLLVAEAQRSPCAKSGDHRLTGFFKLSANGRSLYATDDGHIVLSSDHYSVFRAWDRQRNHRDIDPLISVFKNGRWINLTGKGFFNCDVIYGRSAPPFMELIDMGGNKVMMTAYTSWASGCSGCSGVGIDWSDSRLNFKYHNAHFDYQRVQNPLLLSEQLIFSEQHPL</sequence>
<accession>A0ABR2VPF4</accession>